<dbReference type="InterPro" id="IPR003838">
    <property type="entry name" value="ABC3_permease_C"/>
</dbReference>
<dbReference type="AlphaFoldDB" id="A0A0G0QUV0"/>
<evidence type="ECO:0000256" key="1">
    <source>
        <dbReference type="ARBA" id="ARBA00004651"/>
    </source>
</evidence>
<evidence type="ECO:0000259" key="9">
    <source>
        <dbReference type="Pfam" id="PF12704"/>
    </source>
</evidence>
<name>A0A0G0QUV0_9BACT</name>
<feature type="domain" description="MacB-like periplasmic core" evidence="9">
    <location>
        <begin position="21"/>
        <end position="246"/>
    </location>
</feature>
<feature type="transmembrane region" description="Helical" evidence="7">
    <location>
        <begin position="329"/>
        <end position="356"/>
    </location>
</feature>
<keyword evidence="4 7" id="KW-1133">Transmembrane helix</keyword>
<comment type="similarity">
    <text evidence="6">Belongs to the ABC-4 integral membrane protein family.</text>
</comment>
<evidence type="ECO:0000256" key="3">
    <source>
        <dbReference type="ARBA" id="ARBA00022692"/>
    </source>
</evidence>
<sequence>MKIRDTVQMAITGLSTNKTRSALTILGIVIGISSIILVMSIGQSAQKLIVDQVQGLGSTNVFIIPGRQPEGFSDGSSTLLADSLKERDLKDLTKKSNVPNAAKITGMVFTPASVNYDSETYNATVLGADPRLFDLFQVDIARGTNITDEDVAQKSDVIVIGTTVAEKLFGLADPIGEKIKIKDKYFRVVGLMAEKGQAVFVNFDEAVVAPVSTIQQYVLGIKYYHRVVVVADTVENIPDVVSDIKAVLRSNHNITDPDKDDFFIQTQADLVDTVSLITNILTILLSSVAAISLVVGGIGIMNIMFVSVTERTREIGLRKALGATNKDILTQFLVEAIIFTVSGGLVGIFLGTALAYAATFSINHLTTTNFPFAFSYLGAFLGVFVSSAIGFIFGIFPARKAAQKSPIEALRYE</sequence>
<evidence type="ECO:0000313" key="10">
    <source>
        <dbReference type="EMBL" id="KKR41126.1"/>
    </source>
</evidence>
<keyword evidence="5 7" id="KW-0472">Membrane</keyword>
<gene>
    <name evidence="10" type="ORF">UT75_C0001G0030</name>
</gene>
<evidence type="ECO:0000256" key="5">
    <source>
        <dbReference type="ARBA" id="ARBA00023136"/>
    </source>
</evidence>
<keyword evidence="10" id="KW-0547">Nucleotide-binding</keyword>
<dbReference type="GO" id="GO:0005524">
    <property type="term" value="F:ATP binding"/>
    <property type="evidence" value="ECO:0007669"/>
    <property type="project" value="UniProtKB-KW"/>
</dbReference>
<reference evidence="10 11" key="1">
    <citation type="journal article" date="2015" name="Nature">
        <title>rRNA introns, odd ribosomes, and small enigmatic genomes across a large radiation of phyla.</title>
        <authorList>
            <person name="Brown C.T."/>
            <person name="Hug L.A."/>
            <person name="Thomas B.C."/>
            <person name="Sharon I."/>
            <person name="Castelle C.J."/>
            <person name="Singh A."/>
            <person name="Wilkins M.J."/>
            <person name="Williams K.H."/>
            <person name="Banfield J.F."/>
        </authorList>
    </citation>
    <scope>NUCLEOTIDE SEQUENCE [LARGE SCALE GENOMIC DNA]</scope>
</reference>
<keyword evidence="2" id="KW-1003">Cell membrane</keyword>
<dbReference type="Pfam" id="PF12704">
    <property type="entry name" value="MacB_PCD"/>
    <property type="match status" value="1"/>
</dbReference>
<dbReference type="GO" id="GO:0005886">
    <property type="term" value="C:plasma membrane"/>
    <property type="evidence" value="ECO:0007669"/>
    <property type="project" value="UniProtKB-SubCell"/>
</dbReference>
<feature type="transmembrane region" description="Helical" evidence="7">
    <location>
        <begin position="21"/>
        <end position="42"/>
    </location>
</feature>
<evidence type="ECO:0000256" key="6">
    <source>
        <dbReference type="ARBA" id="ARBA00038076"/>
    </source>
</evidence>
<evidence type="ECO:0000259" key="8">
    <source>
        <dbReference type="Pfam" id="PF02687"/>
    </source>
</evidence>
<dbReference type="PANTHER" id="PTHR30572:SF4">
    <property type="entry name" value="ABC TRANSPORTER PERMEASE YTRF"/>
    <property type="match status" value="1"/>
</dbReference>
<dbReference type="Pfam" id="PF02687">
    <property type="entry name" value="FtsX"/>
    <property type="match status" value="1"/>
</dbReference>
<feature type="transmembrane region" description="Helical" evidence="7">
    <location>
        <begin position="376"/>
        <end position="396"/>
    </location>
</feature>
<keyword evidence="3 7" id="KW-0812">Transmembrane</keyword>
<dbReference type="GO" id="GO:0022857">
    <property type="term" value="F:transmembrane transporter activity"/>
    <property type="evidence" value="ECO:0007669"/>
    <property type="project" value="TreeGrafter"/>
</dbReference>
<proteinExistence type="inferred from homology"/>
<evidence type="ECO:0000256" key="2">
    <source>
        <dbReference type="ARBA" id="ARBA00022475"/>
    </source>
</evidence>
<evidence type="ECO:0000256" key="7">
    <source>
        <dbReference type="SAM" id="Phobius"/>
    </source>
</evidence>
<dbReference type="PATRIC" id="fig|1619033.3.peg.30"/>
<feature type="transmembrane region" description="Helical" evidence="7">
    <location>
        <begin position="280"/>
        <end position="308"/>
    </location>
</feature>
<organism evidence="10 11">
    <name type="scientific">Candidatus Yanofskybacteria bacterium GW2011_GWE2_40_11</name>
    <dbReference type="NCBI Taxonomy" id="1619033"/>
    <lineage>
        <taxon>Bacteria</taxon>
        <taxon>Candidatus Yanofskyibacteriota</taxon>
    </lineage>
</organism>
<feature type="domain" description="ABC3 transporter permease C-terminal" evidence="8">
    <location>
        <begin position="287"/>
        <end position="406"/>
    </location>
</feature>
<dbReference type="InterPro" id="IPR050250">
    <property type="entry name" value="Macrolide_Exporter_MacB"/>
</dbReference>
<comment type="caution">
    <text evidence="10">The sequence shown here is derived from an EMBL/GenBank/DDBJ whole genome shotgun (WGS) entry which is preliminary data.</text>
</comment>
<dbReference type="Proteomes" id="UP000034072">
    <property type="component" value="Unassembled WGS sequence"/>
</dbReference>
<dbReference type="EMBL" id="LBXZ01000001">
    <property type="protein sequence ID" value="KKR41126.1"/>
    <property type="molecule type" value="Genomic_DNA"/>
</dbReference>
<evidence type="ECO:0000313" key="11">
    <source>
        <dbReference type="Proteomes" id="UP000034072"/>
    </source>
</evidence>
<protein>
    <submittedName>
        <fullName evidence="10">Macrolide export ATP-binding/permease protein MacB</fullName>
    </submittedName>
</protein>
<dbReference type="InterPro" id="IPR025857">
    <property type="entry name" value="MacB_PCD"/>
</dbReference>
<keyword evidence="10" id="KW-0067">ATP-binding</keyword>
<accession>A0A0G0QUV0</accession>
<comment type="subcellular location">
    <subcellularLocation>
        <location evidence="1">Cell membrane</location>
        <topology evidence="1">Multi-pass membrane protein</topology>
    </subcellularLocation>
</comment>
<evidence type="ECO:0000256" key="4">
    <source>
        <dbReference type="ARBA" id="ARBA00022989"/>
    </source>
</evidence>
<dbReference type="PANTHER" id="PTHR30572">
    <property type="entry name" value="MEMBRANE COMPONENT OF TRANSPORTER-RELATED"/>
    <property type="match status" value="1"/>
</dbReference>